<dbReference type="GO" id="GO:0005783">
    <property type="term" value="C:endoplasmic reticulum"/>
    <property type="evidence" value="ECO:0007669"/>
    <property type="project" value="TreeGrafter"/>
</dbReference>
<dbReference type="Gene3D" id="3.40.50.720">
    <property type="entry name" value="NAD(P)-binding Rossmann-like Domain"/>
    <property type="match status" value="1"/>
</dbReference>
<name>A0A2A3EGM5_APICC</name>
<dbReference type="InterPro" id="IPR051019">
    <property type="entry name" value="VLCFA-Steroid_DH"/>
</dbReference>
<dbReference type="EMBL" id="KZ288260">
    <property type="protein sequence ID" value="PBC30442.1"/>
    <property type="molecule type" value="Genomic_DNA"/>
</dbReference>
<dbReference type="InterPro" id="IPR002347">
    <property type="entry name" value="SDR_fam"/>
</dbReference>
<dbReference type="AlphaFoldDB" id="A0A2A3EGM5"/>
<dbReference type="Proteomes" id="UP000242457">
    <property type="component" value="Unassembled WGS sequence"/>
</dbReference>
<keyword evidence="2" id="KW-0521">NADP</keyword>
<evidence type="ECO:0000313" key="5">
    <source>
        <dbReference type="EMBL" id="PBC30442.1"/>
    </source>
</evidence>
<evidence type="ECO:0000256" key="1">
    <source>
        <dbReference type="ARBA" id="ARBA00006484"/>
    </source>
</evidence>
<evidence type="ECO:0000313" key="6">
    <source>
        <dbReference type="Proteomes" id="UP000242457"/>
    </source>
</evidence>
<protein>
    <submittedName>
        <fullName evidence="5">Estradiol 17-beta-dehydrogenase</fullName>
    </submittedName>
</protein>
<dbReference type="PRINTS" id="PR00081">
    <property type="entry name" value="GDHRDH"/>
</dbReference>
<dbReference type="OrthoDB" id="5545019at2759"/>
<dbReference type="GO" id="GO:0016491">
    <property type="term" value="F:oxidoreductase activity"/>
    <property type="evidence" value="ECO:0007669"/>
    <property type="project" value="UniProtKB-KW"/>
</dbReference>
<dbReference type="PRINTS" id="PR00080">
    <property type="entry name" value="SDRFAMILY"/>
</dbReference>
<accession>A0A2A3EGM5</accession>
<dbReference type="Pfam" id="PF00106">
    <property type="entry name" value="adh_short"/>
    <property type="match status" value="1"/>
</dbReference>
<sequence>MTLTCWEKISFVLLGLFGLRILWRISVIVWKKLIGPNFGFGVDPKTQGKWAVITGATSGIGKAYAEQLAKKGLDIVLVSRSLSKLEEVAKEIKERYGVQVRIVDADLTGGQAVYAKIAKATEELEIAVVVNNAGASYNHPELFTNVSEESIAQILQLNVASMTGVARALLPQMFERKKGILINISSATAVMPSPYLTVYAASKSYVIKLSEDLAAEAAPYGVTVQCIIPGPVATKMSKITKPTWMAPTPEKYVKHTLKTIGLELCTSGYLPHGLLVASVNALRYICEKGTLWLVCKTMCNIRKRALKKKEKVIEKIANEETSVITK</sequence>
<dbReference type="InterPro" id="IPR036291">
    <property type="entry name" value="NAD(P)-bd_dom_sf"/>
</dbReference>
<reference evidence="5 6" key="1">
    <citation type="submission" date="2014-07" db="EMBL/GenBank/DDBJ databases">
        <title>Genomic and transcriptomic analysis on Apis cerana provide comprehensive insights into honey bee biology.</title>
        <authorList>
            <person name="Diao Q."/>
            <person name="Sun L."/>
            <person name="Zheng H."/>
            <person name="Zheng H."/>
            <person name="Xu S."/>
            <person name="Wang S."/>
            <person name="Zeng Z."/>
            <person name="Hu F."/>
            <person name="Su S."/>
            <person name="Wu J."/>
        </authorList>
    </citation>
    <scope>NUCLEOTIDE SEQUENCE [LARGE SCALE GENOMIC DNA]</scope>
    <source>
        <tissue evidence="5">Pupae without intestine</tissue>
    </source>
</reference>
<dbReference type="PANTHER" id="PTHR43899">
    <property type="entry name" value="RH59310P"/>
    <property type="match status" value="1"/>
</dbReference>
<dbReference type="PANTHER" id="PTHR43899:SF13">
    <property type="entry name" value="RH59310P"/>
    <property type="match status" value="1"/>
</dbReference>
<proteinExistence type="inferred from homology"/>
<evidence type="ECO:0000256" key="3">
    <source>
        <dbReference type="ARBA" id="ARBA00023002"/>
    </source>
</evidence>
<dbReference type="SUPFAM" id="SSF51735">
    <property type="entry name" value="NAD(P)-binding Rossmann-fold domains"/>
    <property type="match status" value="1"/>
</dbReference>
<keyword evidence="6" id="KW-1185">Reference proteome</keyword>
<dbReference type="CDD" id="cd05356">
    <property type="entry name" value="17beta-HSD1_like_SDR_c"/>
    <property type="match status" value="1"/>
</dbReference>
<organism evidence="5 6">
    <name type="scientific">Apis cerana cerana</name>
    <name type="common">Oriental honeybee</name>
    <dbReference type="NCBI Taxonomy" id="94128"/>
    <lineage>
        <taxon>Eukaryota</taxon>
        <taxon>Metazoa</taxon>
        <taxon>Ecdysozoa</taxon>
        <taxon>Arthropoda</taxon>
        <taxon>Hexapoda</taxon>
        <taxon>Insecta</taxon>
        <taxon>Pterygota</taxon>
        <taxon>Neoptera</taxon>
        <taxon>Endopterygota</taxon>
        <taxon>Hymenoptera</taxon>
        <taxon>Apocrita</taxon>
        <taxon>Aculeata</taxon>
        <taxon>Apoidea</taxon>
        <taxon>Anthophila</taxon>
        <taxon>Apidae</taxon>
        <taxon>Apis</taxon>
    </lineage>
</organism>
<evidence type="ECO:0000256" key="2">
    <source>
        <dbReference type="ARBA" id="ARBA00022857"/>
    </source>
</evidence>
<dbReference type="STRING" id="94128.A0A2A3EGM5"/>
<evidence type="ECO:0000256" key="4">
    <source>
        <dbReference type="RuleBase" id="RU000363"/>
    </source>
</evidence>
<gene>
    <name evidence="5" type="ORF">APICC_06245</name>
</gene>
<comment type="similarity">
    <text evidence="1 4">Belongs to the short-chain dehydrogenases/reductases (SDR) family.</text>
</comment>
<dbReference type="PIRSF" id="PIRSF000126">
    <property type="entry name" value="11-beta-HSD1"/>
    <property type="match status" value="1"/>
</dbReference>
<keyword evidence="3" id="KW-0560">Oxidoreductase</keyword>
<dbReference type="FunFam" id="3.40.50.720:FF:000137">
    <property type="entry name" value="Hydroxysteroid (17-beta) dehydrogenase 3"/>
    <property type="match status" value="1"/>
</dbReference>